<protein>
    <submittedName>
        <fullName evidence="2">Plasmid pRiA4b ORF-3-like protein</fullName>
    </submittedName>
</protein>
<dbReference type="SUPFAM" id="SSF159941">
    <property type="entry name" value="MM3350-like"/>
    <property type="match status" value="1"/>
</dbReference>
<sequence>MKIQAPRILKDLEVFLQFIETNHLDVSGNKGLLPNTVIPALNSLMSKPLSLKLKRQQQISYPHINGLYLLARTSGLLQIKATKSKRHLAINEPVRKAWNELNDTEKYFNLMQTWFFRSDDRLITRDCHSRHAVLDDILTFLTKNLKKSLLFKKPVDQQYGLYPIKIHDVALLELFDLIEVIDNSTADVPGWSISKMSITEAGKRFTSLFKKELIESDEQFIEKLLESMNYLNNKENQADDFFQRLKPFFPDWNICIKPLRKTTDKGGYFIKASLSDTIWRRIKIQGTESLDTLALAILDAFNFDDEHLYQFSYTDSFGIVQIVADPRCEEEPDACEVLLGDIDILPGDLIEFHYDFGDDWKFKVQIEKIDPELKIKKPTVVEKEGKAPKQYSYY</sequence>
<dbReference type="Proteomes" id="UP000054600">
    <property type="component" value="Unassembled WGS sequence"/>
</dbReference>
<dbReference type="RefSeq" id="WP_018577983.1">
    <property type="nucleotide sequence ID" value="NZ_KB892415.1"/>
</dbReference>
<comment type="caution">
    <text evidence="2">The sequence shown here is derived from an EMBL/GenBank/DDBJ whole genome shotgun (WGS) entry which is preliminary data.</text>
</comment>
<dbReference type="OrthoDB" id="9816539at2"/>
<gene>
    <name evidence="2" type="ORF">Lsha_1069</name>
</gene>
<dbReference type="Pfam" id="PF07929">
    <property type="entry name" value="PRiA4_ORF3"/>
    <property type="match status" value="1"/>
</dbReference>
<dbReference type="Gene3D" id="3.10.290.30">
    <property type="entry name" value="MM3350-like"/>
    <property type="match status" value="1"/>
</dbReference>
<name>A0A0W0YZQ8_9GAMM</name>
<evidence type="ECO:0000259" key="1">
    <source>
        <dbReference type="Pfam" id="PF07929"/>
    </source>
</evidence>
<evidence type="ECO:0000313" key="2">
    <source>
        <dbReference type="EMBL" id="KTD62369.1"/>
    </source>
</evidence>
<dbReference type="InterPro" id="IPR012912">
    <property type="entry name" value="Plasmid_pRiA4b_Orf3-like"/>
</dbReference>
<dbReference type="AlphaFoldDB" id="A0A0W0YZQ8"/>
<accession>A0A0W0YZQ8</accession>
<reference evidence="2 3" key="1">
    <citation type="submission" date="2015-11" db="EMBL/GenBank/DDBJ databases">
        <title>Genomic analysis of 38 Legionella species identifies large and diverse effector repertoires.</title>
        <authorList>
            <person name="Burstein D."/>
            <person name="Amaro F."/>
            <person name="Zusman T."/>
            <person name="Lifshitz Z."/>
            <person name="Cohen O."/>
            <person name="Gilbert J.A."/>
            <person name="Pupko T."/>
            <person name="Shuman H.A."/>
            <person name="Segal G."/>
        </authorList>
    </citation>
    <scope>NUCLEOTIDE SEQUENCE [LARGE SCALE GENOMIC DNA]</scope>
    <source>
        <strain evidence="2 3">ATCC 49655</strain>
    </source>
</reference>
<dbReference type="InterPro" id="IPR024047">
    <property type="entry name" value="MM3350-like_sf"/>
</dbReference>
<proteinExistence type="predicted"/>
<dbReference type="PATRIC" id="fig|1122169.6.peg.1233"/>
<dbReference type="EMBL" id="LNYW01000033">
    <property type="protein sequence ID" value="KTD62369.1"/>
    <property type="molecule type" value="Genomic_DNA"/>
</dbReference>
<organism evidence="2 3">
    <name type="scientific">Legionella shakespearei DSM 23087</name>
    <dbReference type="NCBI Taxonomy" id="1122169"/>
    <lineage>
        <taxon>Bacteria</taxon>
        <taxon>Pseudomonadati</taxon>
        <taxon>Pseudomonadota</taxon>
        <taxon>Gammaproteobacteria</taxon>
        <taxon>Legionellales</taxon>
        <taxon>Legionellaceae</taxon>
        <taxon>Legionella</taxon>
    </lineage>
</organism>
<dbReference type="STRING" id="1122169.Lsha_1069"/>
<dbReference type="eggNOG" id="ENOG502Z8XI">
    <property type="taxonomic scope" value="Bacteria"/>
</dbReference>
<keyword evidence="3" id="KW-1185">Reference proteome</keyword>
<feature type="domain" description="Plasmid pRiA4b Orf3-like" evidence="1">
    <location>
        <begin position="275"/>
        <end position="389"/>
    </location>
</feature>
<evidence type="ECO:0000313" key="3">
    <source>
        <dbReference type="Proteomes" id="UP000054600"/>
    </source>
</evidence>